<organism evidence="2 3">
    <name type="scientific">Desulfofundulus australicus DSM 11792</name>
    <dbReference type="NCBI Taxonomy" id="1121425"/>
    <lineage>
        <taxon>Bacteria</taxon>
        <taxon>Bacillati</taxon>
        <taxon>Bacillota</taxon>
        <taxon>Clostridia</taxon>
        <taxon>Eubacteriales</taxon>
        <taxon>Peptococcaceae</taxon>
        <taxon>Desulfofundulus</taxon>
    </lineage>
</organism>
<dbReference type="Pfam" id="PF01434">
    <property type="entry name" value="Peptidase_M41"/>
    <property type="match status" value="1"/>
</dbReference>
<sequence length="167" mass="19015">MVAETLFPGQVTEVAIIEPWRARWFKFFNIDVNGFCKYTSMIDIRPTLDTAKNEICIMLSGAAAVDFFFPDLKLGGNRSDFSKAEELIQKTVNNGLSEAGPVTWNMLTEEQRNKIAQNIMKSEYERARKIISEHKDEILAVSKELKEKEHLTGEELRNILSSSPSKQ</sequence>
<dbReference type="EMBL" id="FQUW01000012">
    <property type="protein sequence ID" value="SHE97015.1"/>
    <property type="molecule type" value="Genomic_DNA"/>
</dbReference>
<gene>
    <name evidence="2" type="ORF">SAMN02745218_01172</name>
</gene>
<dbReference type="Gene3D" id="1.20.58.760">
    <property type="entry name" value="Peptidase M41"/>
    <property type="match status" value="1"/>
</dbReference>
<dbReference type="GO" id="GO:0004176">
    <property type="term" value="F:ATP-dependent peptidase activity"/>
    <property type="evidence" value="ECO:0007669"/>
    <property type="project" value="InterPro"/>
</dbReference>
<dbReference type="SUPFAM" id="SSF140990">
    <property type="entry name" value="FtsH protease domain-like"/>
    <property type="match status" value="1"/>
</dbReference>
<evidence type="ECO:0000313" key="3">
    <source>
        <dbReference type="Proteomes" id="UP000184196"/>
    </source>
</evidence>
<evidence type="ECO:0000313" key="2">
    <source>
        <dbReference type="EMBL" id="SHE97015.1"/>
    </source>
</evidence>
<dbReference type="AlphaFoldDB" id="A0A1M4XUA0"/>
<reference evidence="3" key="1">
    <citation type="submission" date="2016-11" db="EMBL/GenBank/DDBJ databases">
        <authorList>
            <person name="Varghese N."/>
            <person name="Submissions S."/>
        </authorList>
    </citation>
    <scope>NUCLEOTIDE SEQUENCE [LARGE SCALE GENOMIC DNA]</scope>
    <source>
        <strain evidence="3">DSM 11792</strain>
    </source>
</reference>
<proteinExistence type="predicted"/>
<protein>
    <submittedName>
        <fullName evidence="2">Peptidase family M41</fullName>
    </submittedName>
</protein>
<accession>A0A1M4XUA0</accession>
<dbReference type="Proteomes" id="UP000184196">
    <property type="component" value="Unassembled WGS sequence"/>
</dbReference>
<dbReference type="GO" id="GO:0005524">
    <property type="term" value="F:ATP binding"/>
    <property type="evidence" value="ECO:0007669"/>
    <property type="project" value="InterPro"/>
</dbReference>
<feature type="domain" description="Peptidase M41" evidence="1">
    <location>
        <begin position="50"/>
        <end position="159"/>
    </location>
</feature>
<name>A0A1M4XUA0_9FIRM</name>
<keyword evidence="3" id="KW-1185">Reference proteome</keyword>
<dbReference type="GO" id="GO:0006508">
    <property type="term" value="P:proteolysis"/>
    <property type="evidence" value="ECO:0007669"/>
    <property type="project" value="InterPro"/>
</dbReference>
<dbReference type="InterPro" id="IPR037219">
    <property type="entry name" value="Peptidase_M41-like"/>
</dbReference>
<evidence type="ECO:0000259" key="1">
    <source>
        <dbReference type="Pfam" id="PF01434"/>
    </source>
</evidence>
<dbReference type="InterPro" id="IPR000642">
    <property type="entry name" value="Peptidase_M41"/>
</dbReference>
<dbReference type="GO" id="GO:0004222">
    <property type="term" value="F:metalloendopeptidase activity"/>
    <property type="evidence" value="ECO:0007669"/>
    <property type="project" value="InterPro"/>
</dbReference>